<protein>
    <submittedName>
        <fullName evidence="1">Uncharacterized protein</fullName>
    </submittedName>
</protein>
<keyword evidence="2" id="KW-1185">Reference proteome</keyword>
<reference evidence="1 2" key="1">
    <citation type="submission" date="2014-06" db="EMBL/GenBank/DDBJ databases">
        <title>Whole Genome Sequences of Three Symbiotic Endozoicomonas Bacteria.</title>
        <authorList>
            <person name="Neave M.J."/>
            <person name="Apprill A."/>
            <person name="Voolstra C.R."/>
        </authorList>
    </citation>
    <scope>NUCLEOTIDE SEQUENCE [LARGE SCALE GENOMIC DNA]</scope>
    <source>
        <strain evidence="1 2">DSM 25634</strain>
    </source>
</reference>
<dbReference type="Proteomes" id="UP000028073">
    <property type="component" value="Unassembled WGS sequence"/>
</dbReference>
<name>A0A081N6A7_9GAMM</name>
<organism evidence="1 2">
    <name type="scientific">Endozoicomonas numazuensis</name>
    <dbReference type="NCBI Taxonomy" id="1137799"/>
    <lineage>
        <taxon>Bacteria</taxon>
        <taxon>Pseudomonadati</taxon>
        <taxon>Pseudomonadota</taxon>
        <taxon>Gammaproteobacteria</taxon>
        <taxon>Oceanospirillales</taxon>
        <taxon>Endozoicomonadaceae</taxon>
        <taxon>Endozoicomonas</taxon>
    </lineage>
</organism>
<dbReference type="STRING" id="1137799.GZ78_25405"/>
<dbReference type="EMBL" id="JOKH01000008">
    <property type="protein sequence ID" value="KEQ13980.1"/>
    <property type="molecule type" value="Genomic_DNA"/>
</dbReference>
<comment type="caution">
    <text evidence="1">The sequence shown here is derived from an EMBL/GenBank/DDBJ whole genome shotgun (WGS) entry which is preliminary data.</text>
</comment>
<evidence type="ECO:0000313" key="1">
    <source>
        <dbReference type="EMBL" id="KEQ13980.1"/>
    </source>
</evidence>
<gene>
    <name evidence="1" type="ORF">GZ78_25405</name>
</gene>
<sequence length="72" mass="8188">MSNILSIGLSQFPLSFLKTIKQDGFLFILFSHTTQTTVPSESCQRFSQRIKPTDHCEHTIFSVLPPIFTSLK</sequence>
<evidence type="ECO:0000313" key="2">
    <source>
        <dbReference type="Proteomes" id="UP000028073"/>
    </source>
</evidence>
<proteinExistence type="predicted"/>
<accession>A0A081N6A7</accession>
<dbReference type="AlphaFoldDB" id="A0A081N6A7"/>